<proteinExistence type="predicted"/>
<evidence type="ECO:0000256" key="1">
    <source>
        <dbReference type="ARBA" id="ARBA00022980"/>
    </source>
</evidence>
<dbReference type="AlphaFoldDB" id="A0A0R0LYI4"/>
<keyword evidence="5" id="KW-1185">Reference proteome</keyword>
<dbReference type="GO" id="GO:1990904">
    <property type="term" value="C:ribonucleoprotein complex"/>
    <property type="evidence" value="ECO:0007669"/>
    <property type="project" value="UniProtKB-KW"/>
</dbReference>
<dbReference type="InterPro" id="IPR039109">
    <property type="entry name" value="Ribosomal_eL30-like"/>
</dbReference>
<sequence>MTKKSKKETTFEDKLPLAIQTGKVIFGFKESIRSLVNSQCKMLVITSNLQPLQKRQLEYYAYLNNNVPIYSFLGTNNDLAQSCGKFFRVGVVSILDDGEADLIPKEMN</sequence>
<comment type="caution">
    <text evidence="4">The sequence shown here is derived from an EMBL/GenBank/DDBJ whole genome shotgun (WGS) entry which is preliminary data.</text>
</comment>
<reference evidence="4 5" key="1">
    <citation type="submission" date="2015-07" db="EMBL/GenBank/DDBJ databases">
        <title>The genome of Pseudoloma neurophilia, a relevant intracellular parasite of the zebrafish.</title>
        <authorList>
            <person name="Ndikumana S."/>
            <person name="Pelin A."/>
            <person name="Sanders J."/>
            <person name="Corradi N."/>
        </authorList>
    </citation>
    <scope>NUCLEOTIDE SEQUENCE [LARGE SCALE GENOMIC DNA]</scope>
    <source>
        <strain evidence="4 5">MK1</strain>
    </source>
</reference>
<dbReference type="GO" id="GO:0003723">
    <property type="term" value="F:RNA binding"/>
    <property type="evidence" value="ECO:0007669"/>
    <property type="project" value="InterPro"/>
</dbReference>
<dbReference type="OrthoDB" id="1928736at2759"/>
<evidence type="ECO:0000256" key="2">
    <source>
        <dbReference type="ARBA" id="ARBA00023274"/>
    </source>
</evidence>
<feature type="domain" description="Ribosomal protein eL8/eL30/eS12/Gadd45" evidence="3">
    <location>
        <begin position="11"/>
        <end position="101"/>
    </location>
</feature>
<dbReference type="SUPFAM" id="SSF55315">
    <property type="entry name" value="L30e-like"/>
    <property type="match status" value="1"/>
</dbReference>
<accession>A0A0R0LYI4</accession>
<dbReference type="Proteomes" id="UP000051530">
    <property type="component" value="Unassembled WGS sequence"/>
</dbReference>
<dbReference type="InterPro" id="IPR004038">
    <property type="entry name" value="Ribosomal_eL8/eL30/eS12/Gad45"/>
</dbReference>
<evidence type="ECO:0000259" key="3">
    <source>
        <dbReference type="Pfam" id="PF01248"/>
    </source>
</evidence>
<dbReference type="Pfam" id="PF01248">
    <property type="entry name" value="Ribosomal_L7Ae"/>
    <property type="match status" value="1"/>
</dbReference>
<evidence type="ECO:0000313" key="5">
    <source>
        <dbReference type="Proteomes" id="UP000051530"/>
    </source>
</evidence>
<organism evidence="4 5">
    <name type="scientific">Pseudoloma neurophilia</name>
    <dbReference type="NCBI Taxonomy" id="146866"/>
    <lineage>
        <taxon>Eukaryota</taxon>
        <taxon>Fungi</taxon>
        <taxon>Fungi incertae sedis</taxon>
        <taxon>Microsporidia</taxon>
        <taxon>Pseudoloma</taxon>
    </lineage>
</organism>
<keyword evidence="2" id="KW-0687">Ribonucleoprotein</keyword>
<keyword evidence="1 4" id="KW-0689">Ribosomal protein</keyword>
<dbReference type="VEuPathDB" id="MicrosporidiaDB:M153_24397000123"/>
<protein>
    <submittedName>
        <fullName evidence="4">60S ribosomal protein L30</fullName>
    </submittedName>
</protein>
<name>A0A0R0LYI4_9MICR</name>
<dbReference type="GO" id="GO:0005840">
    <property type="term" value="C:ribosome"/>
    <property type="evidence" value="ECO:0007669"/>
    <property type="project" value="UniProtKB-KW"/>
</dbReference>
<dbReference type="InterPro" id="IPR029064">
    <property type="entry name" value="Ribosomal_eL30-like_sf"/>
</dbReference>
<dbReference type="Gene3D" id="3.30.1330.30">
    <property type="match status" value="1"/>
</dbReference>
<evidence type="ECO:0000313" key="4">
    <source>
        <dbReference type="EMBL" id="KRH91799.1"/>
    </source>
</evidence>
<dbReference type="EMBL" id="LGUB01001514">
    <property type="protein sequence ID" value="KRH91799.1"/>
    <property type="molecule type" value="Genomic_DNA"/>
</dbReference>
<dbReference type="PANTHER" id="PTHR11449">
    <property type="entry name" value="RIBOSOMAL PROTEIN L30"/>
    <property type="match status" value="1"/>
</dbReference>
<gene>
    <name evidence="4" type="ORF">M153_24397000123</name>
</gene>